<dbReference type="InterPro" id="IPR056939">
    <property type="entry name" value="Znf_RING_Vps8"/>
</dbReference>
<dbReference type="InterPro" id="IPR025941">
    <property type="entry name" value="Vps8_central_dom"/>
</dbReference>
<sequence length="1172" mass="132614">MLISDGTHRNQPAIQRAKPEKHNVSEAIYPVYLNRVASCLPDVNQALRLCLGTTATGAEFGAVSALSINHDCSRLLCGFAKGQITMWDLANGKLLRTITDAHPPGTAILHVKFTDDPTLAICNDSGGSVFELAFRRVMGMRSCDSRCLFSGSKGEVCCIEPLHTPPDLRDHPITPYSLLAMGSLTKILVIGLKPSLKVWMTFPYNKVCPRLNSISLFPLSFSSMNCQSVANQAPDWQHLGVPEAQNMDLANFSWWISSRTLVLVNSQEQLQVVDRPSQEVLDQLDLEQVQLVYNSRHFKSLATGGNVSEALALVGEKACYESVCSYAGQILYLGTKSAHIMTLRNWRERVDFLLRQERFGEALALAWSFHEGTAKAVVGLYGDPGKRRGVVADKMVEILILFVERSLKRCPDQGKIQVLEQHFQEVVPVVVDYCLLLQRSDLLFEQLYSRLVENVVSRGMFLEALESYIISQRLAHLTTPIMKDLLAHYHGNGLMDRLERLIVHLDVTSLDMQQVVQMCWENHLYDAMIYVFNRGMNDYITPLEQLLYQYHHHYLIYYVLADKPKCVSSTDEQVVIGNKLLVYISCSLAGRAYPLGDIPEDLVPQVKNKVFDFLIRLHSETSEEEEVFPFIRTLLHFDTREFLNVLALTFEDFRNDKQALEYQQRIVDILLKVMVDNPDFTPSQVGGLFTFLARQMAKPDNTLFVNRKLFDQVLEFLCCPDDDSRHTERQQVLLELLHVGGVVQFDEGSLLALAEKAEFYQICEFLYEKQHLYEKIIDCYLRDNLRKVEVFSYIHNLLSMPGYSPAEKQNVWDKSLQHIQELVALDPSRSADLVTCHFSEHVQPILSQLEVRAPDGSLSLMTEQYGHSEATSYLLEKKGDAHGAFTVLLTVRPHPHHCSDIGLESSLDDIIALCQRNSQNLNQQQREVLWFPLLEAMMAPQKLLRGPNTNHTSEALKELTMKVLNAMSSFIPLPDIIQRILQDPVYGKGKLSEIQGLILGMLDTFNYEQTLLETTTSLLNHDLHWSLAHLRASVTRGLVPRQDTCNICLLQYRRRHDPPEEIVIFSCGHLYHCQCLQAKDCGSGSGSERPQQWSCFKCSSNQGGRGGAMADQRRARSTSLAQVGGDPLVFERLPVSLFVEATLDPQQAQSWDHLRCLYHGPSRVGPTANPHR</sequence>
<dbReference type="GO" id="GO:0006623">
    <property type="term" value="P:protein targeting to vacuole"/>
    <property type="evidence" value="ECO:0007669"/>
    <property type="project" value="InterPro"/>
</dbReference>
<dbReference type="Gene3D" id="2.130.10.10">
    <property type="entry name" value="YVTN repeat-like/Quinoprotein amine dehydrogenase"/>
    <property type="match status" value="1"/>
</dbReference>
<dbReference type="CDD" id="cd16687">
    <property type="entry name" value="RING-H2_Vps8"/>
    <property type="match status" value="1"/>
</dbReference>
<evidence type="ECO:0000259" key="4">
    <source>
        <dbReference type="Pfam" id="PF23412"/>
    </source>
</evidence>
<dbReference type="GO" id="GO:0008270">
    <property type="term" value="F:zinc ion binding"/>
    <property type="evidence" value="ECO:0007669"/>
    <property type="project" value="UniProtKB-KW"/>
</dbReference>
<comment type="similarity">
    <text evidence="1">Belongs to the VPS8 family.</text>
</comment>
<reference evidence="5" key="2">
    <citation type="submission" date="2025-09" db="UniProtKB">
        <authorList>
            <consortium name="Ensembl"/>
        </authorList>
    </citation>
    <scope>IDENTIFICATION</scope>
</reference>
<dbReference type="Proteomes" id="UP000694546">
    <property type="component" value="Chromosome 15"/>
</dbReference>
<dbReference type="PANTHER" id="PTHR12616:SF8">
    <property type="entry name" value="VACUOLAR PROTEIN SORTING-ASSOCIATED PROTEIN 8 HOMOLOG"/>
    <property type="match status" value="1"/>
</dbReference>
<evidence type="ECO:0000259" key="3">
    <source>
        <dbReference type="Pfam" id="PF12816"/>
    </source>
</evidence>
<evidence type="ECO:0000256" key="2">
    <source>
        <dbReference type="PROSITE-ProRule" id="PRU00221"/>
    </source>
</evidence>
<reference evidence="5" key="1">
    <citation type="submission" date="2025-08" db="UniProtKB">
        <authorList>
            <consortium name="Ensembl"/>
        </authorList>
    </citation>
    <scope>IDENTIFICATION</scope>
</reference>
<name>A0A8C5CMI2_GADMO</name>
<dbReference type="GO" id="GO:0005769">
    <property type="term" value="C:early endosome"/>
    <property type="evidence" value="ECO:0007669"/>
    <property type="project" value="TreeGrafter"/>
</dbReference>
<dbReference type="GO" id="GO:0030897">
    <property type="term" value="C:HOPS complex"/>
    <property type="evidence" value="ECO:0007669"/>
    <property type="project" value="TreeGrafter"/>
</dbReference>
<accession>A0A8C5CMI2</accession>
<dbReference type="SUPFAM" id="SSF57850">
    <property type="entry name" value="RING/U-box"/>
    <property type="match status" value="1"/>
</dbReference>
<dbReference type="GO" id="GO:0034058">
    <property type="term" value="P:endosomal vesicle fusion"/>
    <property type="evidence" value="ECO:0007669"/>
    <property type="project" value="TreeGrafter"/>
</dbReference>
<dbReference type="InterPro" id="IPR036322">
    <property type="entry name" value="WD40_repeat_dom_sf"/>
</dbReference>
<keyword evidence="6" id="KW-1185">Reference proteome</keyword>
<dbReference type="GO" id="GO:0033263">
    <property type="term" value="C:CORVET complex"/>
    <property type="evidence" value="ECO:0007669"/>
    <property type="project" value="TreeGrafter"/>
</dbReference>
<dbReference type="Ensembl" id="ENSGMOT00000061961.1">
    <property type="protein sequence ID" value="ENSGMOP00000062909.1"/>
    <property type="gene ID" value="ENSGMOG00000016562.2"/>
</dbReference>
<organism evidence="5 6">
    <name type="scientific">Gadus morhua</name>
    <name type="common">Atlantic cod</name>
    <dbReference type="NCBI Taxonomy" id="8049"/>
    <lineage>
        <taxon>Eukaryota</taxon>
        <taxon>Metazoa</taxon>
        <taxon>Chordata</taxon>
        <taxon>Craniata</taxon>
        <taxon>Vertebrata</taxon>
        <taxon>Euteleostomi</taxon>
        <taxon>Actinopterygii</taxon>
        <taxon>Neopterygii</taxon>
        <taxon>Teleostei</taxon>
        <taxon>Neoteleostei</taxon>
        <taxon>Acanthomorphata</taxon>
        <taxon>Zeiogadaria</taxon>
        <taxon>Gadariae</taxon>
        <taxon>Gadiformes</taxon>
        <taxon>Gadoidei</taxon>
        <taxon>Gadidae</taxon>
        <taxon>Gadus</taxon>
    </lineage>
</organism>
<dbReference type="GeneTree" id="ENSGT00390000010672"/>
<dbReference type="InterPro" id="IPR045111">
    <property type="entry name" value="Vps41/Vps8"/>
</dbReference>
<proteinExistence type="inferred from homology"/>
<protein>
    <submittedName>
        <fullName evidence="5">VPS8 subunit of CORVET complex</fullName>
    </submittedName>
</protein>
<evidence type="ECO:0000313" key="5">
    <source>
        <dbReference type="Ensembl" id="ENSGMOP00000062909.1"/>
    </source>
</evidence>
<dbReference type="PROSITE" id="PS50082">
    <property type="entry name" value="WD_REPEATS_2"/>
    <property type="match status" value="1"/>
</dbReference>
<dbReference type="Pfam" id="PF23412">
    <property type="entry name" value="zf_RING_Vps8"/>
    <property type="match status" value="1"/>
</dbReference>
<evidence type="ECO:0000313" key="6">
    <source>
        <dbReference type="Proteomes" id="UP000694546"/>
    </source>
</evidence>
<dbReference type="InterPro" id="IPR015943">
    <property type="entry name" value="WD40/YVTN_repeat-like_dom_sf"/>
</dbReference>
<keyword evidence="2" id="KW-0853">WD repeat</keyword>
<feature type="domain" description="Vps8 RING finger" evidence="4">
    <location>
        <begin position="1045"/>
        <end position="1098"/>
    </location>
</feature>
<feature type="repeat" description="WD" evidence="2">
    <location>
        <begin position="56"/>
        <end position="97"/>
    </location>
</feature>
<dbReference type="SUPFAM" id="SSF50978">
    <property type="entry name" value="WD40 repeat-like"/>
    <property type="match status" value="1"/>
</dbReference>
<dbReference type="Pfam" id="PF12816">
    <property type="entry name" value="TPR_Vps8"/>
    <property type="match status" value="1"/>
</dbReference>
<dbReference type="Pfam" id="PF23410">
    <property type="entry name" value="Beta-prop_VPS8"/>
    <property type="match status" value="2"/>
</dbReference>
<dbReference type="AlphaFoldDB" id="A0A8C5CMI2"/>
<evidence type="ECO:0000256" key="1">
    <source>
        <dbReference type="ARBA" id="ARBA00009422"/>
    </source>
</evidence>
<dbReference type="PANTHER" id="PTHR12616">
    <property type="entry name" value="VACUOLAR PROTEIN SORTING VPS41"/>
    <property type="match status" value="1"/>
</dbReference>
<dbReference type="InterPro" id="IPR001680">
    <property type="entry name" value="WD40_rpt"/>
</dbReference>
<dbReference type="GO" id="GO:0005770">
    <property type="term" value="C:late endosome"/>
    <property type="evidence" value="ECO:0007669"/>
    <property type="project" value="TreeGrafter"/>
</dbReference>
<feature type="domain" description="Vacuolar protein sorting-associated protein 8 central" evidence="3">
    <location>
        <begin position="460"/>
        <end position="650"/>
    </location>
</feature>